<protein>
    <submittedName>
        <fullName evidence="1">Uncharacterized protein</fullName>
    </submittedName>
</protein>
<name>A0A0A9ACT0_ARUDO</name>
<proteinExistence type="predicted"/>
<reference evidence="1" key="1">
    <citation type="submission" date="2014-09" db="EMBL/GenBank/DDBJ databases">
        <authorList>
            <person name="Magalhaes I.L.F."/>
            <person name="Oliveira U."/>
            <person name="Santos F.R."/>
            <person name="Vidigal T.H.D.A."/>
            <person name="Brescovit A.D."/>
            <person name="Santos A.J."/>
        </authorList>
    </citation>
    <scope>NUCLEOTIDE SEQUENCE</scope>
    <source>
        <tissue evidence="1">Shoot tissue taken approximately 20 cm above the soil surface</tissue>
    </source>
</reference>
<dbReference type="EMBL" id="GBRH01251120">
    <property type="protein sequence ID" value="JAD46775.1"/>
    <property type="molecule type" value="Transcribed_RNA"/>
</dbReference>
<reference evidence="1" key="2">
    <citation type="journal article" date="2015" name="Data Brief">
        <title>Shoot transcriptome of the giant reed, Arundo donax.</title>
        <authorList>
            <person name="Barrero R.A."/>
            <person name="Guerrero F.D."/>
            <person name="Moolhuijzen P."/>
            <person name="Goolsby J.A."/>
            <person name="Tidwell J."/>
            <person name="Bellgard S.E."/>
            <person name="Bellgard M.I."/>
        </authorList>
    </citation>
    <scope>NUCLEOTIDE SEQUENCE</scope>
    <source>
        <tissue evidence="1">Shoot tissue taken approximately 20 cm above the soil surface</tissue>
    </source>
</reference>
<accession>A0A0A9ACT0</accession>
<organism evidence="1">
    <name type="scientific">Arundo donax</name>
    <name type="common">Giant reed</name>
    <name type="synonym">Donax arundinaceus</name>
    <dbReference type="NCBI Taxonomy" id="35708"/>
    <lineage>
        <taxon>Eukaryota</taxon>
        <taxon>Viridiplantae</taxon>
        <taxon>Streptophyta</taxon>
        <taxon>Embryophyta</taxon>
        <taxon>Tracheophyta</taxon>
        <taxon>Spermatophyta</taxon>
        <taxon>Magnoliopsida</taxon>
        <taxon>Liliopsida</taxon>
        <taxon>Poales</taxon>
        <taxon>Poaceae</taxon>
        <taxon>PACMAD clade</taxon>
        <taxon>Arundinoideae</taxon>
        <taxon>Arundineae</taxon>
        <taxon>Arundo</taxon>
    </lineage>
</organism>
<sequence>MYQIRQEQEIGLR</sequence>
<evidence type="ECO:0000313" key="1">
    <source>
        <dbReference type="EMBL" id="JAD46775.1"/>
    </source>
</evidence>